<name>A0AAV4U7H5_CAEEX</name>
<evidence type="ECO:0000313" key="1">
    <source>
        <dbReference type="EMBL" id="GIY53687.1"/>
    </source>
</evidence>
<gene>
    <name evidence="1" type="ORF">CEXT_93961</name>
</gene>
<sequence length="126" mass="14885">MCSTTICYFGHTQTIPGGALPRCLFQHRRSFLFNQETFSPVRLVNEEWEKKMVKKEKRNGKKRERKKGVSWRFLMRNTWNEALKEIKYRNSPAKGDALKSLRLVFLHLSVIERGILRPGEHPERKG</sequence>
<comment type="caution">
    <text evidence="1">The sequence shown here is derived from an EMBL/GenBank/DDBJ whole genome shotgun (WGS) entry which is preliminary data.</text>
</comment>
<reference evidence="1 2" key="1">
    <citation type="submission" date="2021-06" db="EMBL/GenBank/DDBJ databases">
        <title>Caerostris extrusa draft genome.</title>
        <authorList>
            <person name="Kono N."/>
            <person name="Arakawa K."/>
        </authorList>
    </citation>
    <scope>NUCLEOTIDE SEQUENCE [LARGE SCALE GENOMIC DNA]</scope>
</reference>
<keyword evidence="2" id="KW-1185">Reference proteome</keyword>
<protein>
    <submittedName>
        <fullName evidence="1">Uncharacterized protein</fullName>
    </submittedName>
</protein>
<organism evidence="1 2">
    <name type="scientific">Caerostris extrusa</name>
    <name type="common">Bark spider</name>
    <name type="synonym">Caerostris bankana</name>
    <dbReference type="NCBI Taxonomy" id="172846"/>
    <lineage>
        <taxon>Eukaryota</taxon>
        <taxon>Metazoa</taxon>
        <taxon>Ecdysozoa</taxon>
        <taxon>Arthropoda</taxon>
        <taxon>Chelicerata</taxon>
        <taxon>Arachnida</taxon>
        <taxon>Araneae</taxon>
        <taxon>Araneomorphae</taxon>
        <taxon>Entelegynae</taxon>
        <taxon>Araneoidea</taxon>
        <taxon>Araneidae</taxon>
        <taxon>Caerostris</taxon>
    </lineage>
</organism>
<dbReference type="AlphaFoldDB" id="A0AAV4U7H5"/>
<proteinExistence type="predicted"/>
<accession>A0AAV4U7H5</accession>
<dbReference type="Proteomes" id="UP001054945">
    <property type="component" value="Unassembled WGS sequence"/>
</dbReference>
<dbReference type="EMBL" id="BPLR01012390">
    <property type="protein sequence ID" value="GIY53687.1"/>
    <property type="molecule type" value="Genomic_DNA"/>
</dbReference>
<evidence type="ECO:0000313" key="2">
    <source>
        <dbReference type="Proteomes" id="UP001054945"/>
    </source>
</evidence>